<dbReference type="EC" id="4.1.2.14" evidence="5"/>
<evidence type="ECO:0000256" key="1">
    <source>
        <dbReference type="ARBA" id="ARBA00000654"/>
    </source>
</evidence>
<comment type="subunit">
    <text evidence="4">Homotrimer.</text>
</comment>
<evidence type="ECO:0000259" key="11">
    <source>
        <dbReference type="Pfam" id="PF00294"/>
    </source>
</evidence>
<dbReference type="InterPro" id="IPR031338">
    <property type="entry name" value="KDPG/KHG_AS_2"/>
</dbReference>
<dbReference type="Proteomes" id="UP000193711">
    <property type="component" value="Unassembled WGS sequence"/>
</dbReference>
<evidence type="ECO:0000256" key="9">
    <source>
        <dbReference type="ARBA" id="ARBA00023270"/>
    </source>
</evidence>
<keyword evidence="8" id="KW-0456">Lyase</keyword>
<dbReference type="PANTHER" id="PTHR30246:SF1">
    <property type="entry name" value="2-DEHYDRO-3-DEOXY-6-PHOSPHOGALACTONATE ALDOLASE-RELATED"/>
    <property type="match status" value="1"/>
</dbReference>
<dbReference type="InterPro" id="IPR000887">
    <property type="entry name" value="Aldlse_KDPG_KHG"/>
</dbReference>
<dbReference type="InterPro" id="IPR029056">
    <property type="entry name" value="Ribokinase-like"/>
</dbReference>
<dbReference type="CDD" id="cd01166">
    <property type="entry name" value="KdgK"/>
    <property type="match status" value="1"/>
</dbReference>
<evidence type="ECO:0000256" key="2">
    <source>
        <dbReference type="ARBA" id="ARBA00004736"/>
    </source>
</evidence>
<protein>
    <recommendedName>
        <fullName evidence="5">2-dehydro-3-deoxy-phosphogluconate aldolase</fullName>
        <ecNumber evidence="5">4.1.2.14</ecNumber>
    </recommendedName>
</protein>
<sequence>MTAVAEALARTAVVPVVVIDDVERADDLGDALVAAGVGAVEVTLRTSAGLESLRMLASRGDLVVGAGTVLTVEQVDQVAEAGARFVVSPGLDSAVVERCLALGVLPLPGIATATELQRAVGLGLSIVKFFPSSLLGGLPALEALAGPFPDVRFFPSGGVGIDEARRLLASPLVMAVGASWLASRSDIAEGDSAALAERARAAVERVRAVPARPVATDRVPEGPVVTLGETLALLHTDGSLAHAQSVAVGIGGAESNVAVALVRLGTPAAWIGVVGADSAGERVVRELRGEGVDLVVRRDPEAPTALMIKERPTPVTARVTYHRRHSAGSRLGRGDVPAELIRGASCLHVTGITLALSDSARDAAREAVRLAVEAGVPVSFDVNHRPSLWLGRDAAAAYRDVAASATLIFAGAEEARLLVGADVDDDPLELARSLAGLGPRHAVVKLGAEGCVAVVDGVDRRVPAVRVSVVDTVGAGDAFVAGYLAEFVRGLPVDRCLETAVTVGAFQCLAPGDWEGLPRRADLALLTATEPVQR</sequence>
<evidence type="ECO:0000256" key="3">
    <source>
        <dbReference type="ARBA" id="ARBA00006906"/>
    </source>
</evidence>
<dbReference type="Gene3D" id="3.40.1190.20">
    <property type="match status" value="1"/>
</dbReference>
<keyword evidence="6" id="KW-0808">Transferase</keyword>
<dbReference type="PANTHER" id="PTHR30246">
    <property type="entry name" value="2-KETO-3-DEOXY-6-PHOSPHOGLUCONATE ALDOLASE"/>
    <property type="match status" value="1"/>
</dbReference>
<keyword evidence="13" id="KW-1185">Reference proteome</keyword>
<accession>A0A1X7MX00</accession>
<name>A0A1X7MX00_9MICO</name>
<keyword evidence="7" id="KW-0418">Kinase</keyword>
<comment type="similarity">
    <text evidence="3">Belongs to the KHG/KDPG aldolase family.</text>
</comment>
<evidence type="ECO:0000256" key="7">
    <source>
        <dbReference type="ARBA" id="ARBA00022777"/>
    </source>
</evidence>
<dbReference type="InterPro" id="IPR002173">
    <property type="entry name" value="Carboh/pur_kinase_PfkB_CS"/>
</dbReference>
<proteinExistence type="inferred from homology"/>
<evidence type="ECO:0000313" key="13">
    <source>
        <dbReference type="Proteomes" id="UP000193711"/>
    </source>
</evidence>
<dbReference type="PROSITE" id="PS00159">
    <property type="entry name" value="ALDOLASE_KDPG_KHG_1"/>
    <property type="match status" value="1"/>
</dbReference>
<gene>
    <name evidence="12" type="ORF">SAMN06295885_0209</name>
</gene>
<dbReference type="STRING" id="1891671.SAMN06295885_0209"/>
<dbReference type="SUPFAM" id="SSF53613">
    <property type="entry name" value="Ribokinase-like"/>
    <property type="match status" value="1"/>
</dbReference>
<evidence type="ECO:0000256" key="6">
    <source>
        <dbReference type="ARBA" id="ARBA00022679"/>
    </source>
</evidence>
<keyword evidence="9" id="KW-0704">Schiff base</keyword>
<reference evidence="13" key="1">
    <citation type="submission" date="2017-04" db="EMBL/GenBank/DDBJ databases">
        <authorList>
            <person name="Varghese N."/>
            <person name="Submissions S."/>
        </authorList>
    </citation>
    <scope>NUCLEOTIDE SEQUENCE [LARGE SCALE GENOMIC DNA]</scope>
    <source>
        <strain evidence="13">VKM Ac-2121</strain>
    </source>
</reference>
<evidence type="ECO:0000256" key="5">
    <source>
        <dbReference type="ARBA" id="ARBA00013063"/>
    </source>
</evidence>
<dbReference type="GO" id="GO:0008675">
    <property type="term" value="F:2-dehydro-3-deoxy-phosphogluconate aldolase activity"/>
    <property type="evidence" value="ECO:0007669"/>
    <property type="project" value="UniProtKB-EC"/>
</dbReference>
<keyword evidence="10" id="KW-0119">Carbohydrate metabolism</keyword>
<evidence type="ECO:0000256" key="4">
    <source>
        <dbReference type="ARBA" id="ARBA00011233"/>
    </source>
</evidence>
<dbReference type="Pfam" id="PF01081">
    <property type="entry name" value="Aldolase"/>
    <property type="match status" value="1"/>
</dbReference>
<dbReference type="NCBIfam" id="TIGR01182">
    <property type="entry name" value="eda"/>
    <property type="match status" value="1"/>
</dbReference>
<dbReference type="EMBL" id="FXBM01000001">
    <property type="protein sequence ID" value="SMH28583.1"/>
    <property type="molecule type" value="Genomic_DNA"/>
</dbReference>
<dbReference type="InterPro" id="IPR013785">
    <property type="entry name" value="Aldolase_TIM"/>
</dbReference>
<evidence type="ECO:0000313" key="12">
    <source>
        <dbReference type="EMBL" id="SMH28583.1"/>
    </source>
</evidence>
<dbReference type="PROSITE" id="PS00584">
    <property type="entry name" value="PFKB_KINASES_2"/>
    <property type="match status" value="1"/>
</dbReference>
<dbReference type="InterPro" id="IPR031337">
    <property type="entry name" value="KDPG/KHG_AS_1"/>
</dbReference>
<dbReference type="GO" id="GO:0016301">
    <property type="term" value="F:kinase activity"/>
    <property type="evidence" value="ECO:0007669"/>
    <property type="project" value="UniProtKB-KW"/>
</dbReference>
<dbReference type="InterPro" id="IPR011611">
    <property type="entry name" value="PfkB_dom"/>
</dbReference>
<dbReference type="CDD" id="cd00452">
    <property type="entry name" value="KDPG_aldolase"/>
    <property type="match status" value="1"/>
</dbReference>
<dbReference type="PROSITE" id="PS00160">
    <property type="entry name" value="ALDOLASE_KDPG_KHG_2"/>
    <property type="match status" value="1"/>
</dbReference>
<dbReference type="Pfam" id="PF00294">
    <property type="entry name" value="PfkB"/>
    <property type="match status" value="1"/>
</dbReference>
<dbReference type="AlphaFoldDB" id="A0A1X7MX00"/>
<dbReference type="Gene3D" id="3.20.20.70">
    <property type="entry name" value="Aldolase class I"/>
    <property type="match status" value="1"/>
</dbReference>
<evidence type="ECO:0000256" key="10">
    <source>
        <dbReference type="ARBA" id="ARBA00023277"/>
    </source>
</evidence>
<evidence type="ECO:0000256" key="8">
    <source>
        <dbReference type="ARBA" id="ARBA00023239"/>
    </source>
</evidence>
<dbReference type="SUPFAM" id="SSF51569">
    <property type="entry name" value="Aldolase"/>
    <property type="match status" value="1"/>
</dbReference>
<organism evidence="12 13">
    <name type="scientific">Rathayibacter oskolensis</name>
    <dbReference type="NCBI Taxonomy" id="1891671"/>
    <lineage>
        <taxon>Bacteria</taxon>
        <taxon>Bacillati</taxon>
        <taxon>Actinomycetota</taxon>
        <taxon>Actinomycetes</taxon>
        <taxon>Micrococcales</taxon>
        <taxon>Microbacteriaceae</taxon>
        <taxon>Rathayibacter</taxon>
    </lineage>
</organism>
<feature type="domain" description="Carbohydrate kinase PfkB" evidence="11">
    <location>
        <begin position="237"/>
        <end position="517"/>
    </location>
</feature>
<comment type="pathway">
    <text evidence="2">Carbohydrate acid metabolism; 2-dehydro-3-deoxy-D-gluconate degradation; D-glyceraldehyde 3-phosphate and pyruvate from 2-dehydro-3-deoxy-D-gluconate: step 2/2.</text>
</comment>
<comment type="catalytic activity">
    <reaction evidence="1">
        <text>2-dehydro-3-deoxy-6-phospho-D-gluconate = D-glyceraldehyde 3-phosphate + pyruvate</text>
        <dbReference type="Rhea" id="RHEA:17089"/>
        <dbReference type="ChEBI" id="CHEBI:15361"/>
        <dbReference type="ChEBI" id="CHEBI:57569"/>
        <dbReference type="ChEBI" id="CHEBI:59776"/>
        <dbReference type="EC" id="4.1.2.14"/>
    </reaction>
</comment>